<feature type="domain" description="AMP-dependent ligase C-terminal" evidence="2">
    <location>
        <begin position="381"/>
        <end position="474"/>
    </location>
</feature>
<evidence type="ECO:0000259" key="1">
    <source>
        <dbReference type="Pfam" id="PF00501"/>
    </source>
</evidence>
<dbReference type="SUPFAM" id="SSF56801">
    <property type="entry name" value="Acetyl-CoA synthetase-like"/>
    <property type="match status" value="1"/>
</dbReference>
<dbReference type="InterPro" id="IPR045851">
    <property type="entry name" value="AMP-bd_C_sf"/>
</dbReference>
<evidence type="ECO:0000259" key="2">
    <source>
        <dbReference type="Pfam" id="PF14535"/>
    </source>
</evidence>
<accession>A0A445MSJ1</accession>
<dbReference type="EMBL" id="OJIN01000039">
    <property type="protein sequence ID" value="SPD72413.1"/>
    <property type="molecule type" value="Genomic_DNA"/>
</dbReference>
<organism evidence="3">
    <name type="scientific">uncultured Desulfobacterium sp</name>
    <dbReference type="NCBI Taxonomy" id="201089"/>
    <lineage>
        <taxon>Bacteria</taxon>
        <taxon>Pseudomonadati</taxon>
        <taxon>Thermodesulfobacteriota</taxon>
        <taxon>Desulfobacteria</taxon>
        <taxon>Desulfobacterales</taxon>
        <taxon>Desulfobacteriaceae</taxon>
        <taxon>Desulfobacterium</taxon>
        <taxon>environmental samples</taxon>
    </lineage>
</organism>
<dbReference type="Pfam" id="PF00501">
    <property type="entry name" value="AMP-binding"/>
    <property type="match status" value="1"/>
</dbReference>
<protein>
    <submittedName>
        <fullName evidence="3">Putative Phenylacetate-CoA ligase</fullName>
        <ecNumber evidence="3">6.2.1.30</ecNumber>
    </submittedName>
</protein>
<proteinExistence type="predicted"/>
<dbReference type="Gene3D" id="3.30.300.30">
    <property type="match status" value="1"/>
</dbReference>
<dbReference type="Gene3D" id="3.40.50.12780">
    <property type="entry name" value="N-terminal domain of ligase-like"/>
    <property type="match status" value="1"/>
</dbReference>
<reference evidence="3" key="1">
    <citation type="submission" date="2018-01" db="EMBL/GenBank/DDBJ databases">
        <authorList>
            <person name="Regsiter A."/>
            <person name="William W."/>
        </authorList>
    </citation>
    <scope>NUCLEOTIDE SEQUENCE</scope>
    <source>
        <strain evidence="3">TRIP AH-1</strain>
    </source>
</reference>
<dbReference type="InterPro" id="IPR000873">
    <property type="entry name" value="AMP-dep_synth/lig_dom"/>
</dbReference>
<sequence>MRTDSRKMFMDVILKWMPNPLEPAEEDCWAPEMERATPEKIKEIQSEKLEAAFRYIYEYSPYYSEKYKKAGLTPKDIKSIDDLHKIPVTNKDDMRKSIAAHPPWGNFSCIDEKLWKTDGWIVFLTTGTSGAPVPVRHTQFDRVSQSWHLARQWWMSDIKSDDFVMYCVPFTTHIHAWIHYTAQETARIPMLGAGAPVATEARIDYIEKYKPTVLVGTPTYMIYLGETMKNKGIDPRATSVRIISCAGEAGGSLLQTRRRLMDLWNADVGDLFGTTEAGGVGGHAQMCIYEMKDHGRHGRLHYAEDAGIPEILDPDTLEPLPEGEFGTLAWSGVSSIAQPILRFNIKDIANIKSIECGCGRTMRMSEGGIVGRADDMIVIRGVNVFPTNIEEAVRDIDGFGNEYRIKIVEERGLPDLIVETEIVPDVPEKDHANLVNELQAKIKDKCQIRVSIEVVPFGSLPRSEFKAKRVMDLRETGRFRT</sequence>
<dbReference type="PANTHER" id="PTHR43845">
    <property type="entry name" value="BLR5969 PROTEIN"/>
    <property type="match status" value="1"/>
</dbReference>
<keyword evidence="3" id="KW-0436">Ligase</keyword>
<gene>
    <name evidence="3" type="ORF">PITCH_A1330026</name>
</gene>
<dbReference type="PANTHER" id="PTHR43845:SF1">
    <property type="entry name" value="BLR5969 PROTEIN"/>
    <property type="match status" value="1"/>
</dbReference>
<dbReference type="InterPro" id="IPR028154">
    <property type="entry name" value="AMP-dep_Lig_C"/>
</dbReference>
<evidence type="ECO:0000313" key="3">
    <source>
        <dbReference type="EMBL" id="SPD72413.1"/>
    </source>
</evidence>
<dbReference type="Pfam" id="PF14535">
    <property type="entry name" value="AMP-binding_C_2"/>
    <property type="match status" value="1"/>
</dbReference>
<dbReference type="GO" id="GO:0047475">
    <property type="term" value="F:phenylacetate-CoA ligase activity"/>
    <property type="evidence" value="ECO:0007669"/>
    <property type="project" value="UniProtKB-EC"/>
</dbReference>
<dbReference type="AlphaFoldDB" id="A0A445MSJ1"/>
<feature type="domain" description="AMP-dependent synthetase/ligase" evidence="1">
    <location>
        <begin position="108"/>
        <end position="332"/>
    </location>
</feature>
<dbReference type="SMR" id="A0A445MSJ1"/>
<name>A0A445MSJ1_9BACT</name>
<dbReference type="InterPro" id="IPR042099">
    <property type="entry name" value="ANL_N_sf"/>
</dbReference>
<dbReference type="EC" id="6.2.1.30" evidence="3"/>